<organism evidence="13 14">
    <name type="scientific">Candidatus Borkfalkia avicola</name>
    <dbReference type="NCBI Taxonomy" id="2838503"/>
    <lineage>
        <taxon>Bacteria</taxon>
        <taxon>Bacillati</taxon>
        <taxon>Bacillota</taxon>
        <taxon>Clostridia</taxon>
        <taxon>Christensenellales</taxon>
        <taxon>Christensenellaceae</taxon>
        <taxon>Candidatus Borkfalkia</taxon>
    </lineage>
</organism>
<evidence type="ECO:0000313" key="13">
    <source>
        <dbReference type="EMBL" id="HIZ08976.1"/>
    </source>
</evidence>
<comment type="similarity">
    <text evidence="2 11">Belongs to the type II topoisomerase GyrB family.</text>
</comment>
<dbReference type="InterPro" id="IPR006171">
    <property type="entry name" value="TOPRIM_dom"/>
</dbReference>
<keyword evidence="6 11" id="KW-0460">Magnesium</keyword>
<dbReference type="GO" id="GO:0005524">
    <property type="term" value="F:ATP binding"/>
    <property type="evidence" value="ECO:0007669"/>
    <property type="project" value="UniProtKB-UniRule"/>
</dbReference>
<evidence type="ECO:0000256" key="5">
    <source>
        <dbReference type="ARBA" id="ARBA00022840"/>
    </source>
</evidence>
<comment type="function">
    <text evidence="11">A type II topoisomerase that negatively supercoils closed circular double-stranded (ds) DNA in an ATP-dependent manner to modulate DNA topology and maintain chromosomes in an underwound state. Negative supercoiling favors strand separation, and DNA replication, transcription, recombination and repair, all of which involve strand separation. Also able to catalyze the interconversion of other topological isomers of dsDNA rings, including catenanes and knotted rings. Type II topoisomerases break and join 2 DNA strands simultaneously in an ATP-dependent manner.</text>
</comment>
<dbReference type="GO" id="GO:0034335">
    <property type="term" value="F:DNA negative supercoiling activity"/>
    <property type="evidence" value="ECO:0007669"/>
    <property type="project" value="UniProtKB-ARBA"/>
</dbReference>
<dbReference type="GO" id="GO:0046872">
    <property type="term" value="F:metal ion binding"/>
    <property type="evidence" value="ECO:0007669"/>
    <property type="project" value="UniProtKB-KW"/>
</dbReference>
<dbReference type="PROSITE" id="PS50880">
    <property type="entry name" value="TOPRIM"/>
    <property type="match status" value="1"/>
</dbReference>
<dbReference type="FunFam" id="3.40.50.670:FF:000002">
    <property type="entry name" value="DNA gyrase subunit B"/>
    <property type="match status" value="1"/>
</dbReference>
<keyword evidence="4 11" id="KW-0547">Nucleotide-binding</keyword>
<dbReference type="InterPro" id="IPR034160">
    <property type="entry name" value="TOPRIM_GyrB"/>
</dbReference>
<evidence type="ECO:0000256" key="1">
    <source>
        <dbReference type="ARBA" id="ARBA00000185"/>
    </source>
</evidence>
<dbReference type="Gene3D" id="3.40.50.670">
    <property type="match status" value="1"/>
</dbReference>
<dbReference type="InterPro" id="IPR000565">
    <property type="entry name" value="Topo_IIA_B"/>
</dbReference>
<dbReference type="Gene3D" id="3.30.565.10">
    <property type="entry name" value="Histidine kinase-like ATPase, C-terminal domain"/>
    <property type="match status" value="1"/>
</dbReference>
<feature type="binding site" evidence="11">
    <location>
        <position position="502"/>
    </location>
    <ligand>
        <name>Mg(2+)</name>
        <dbReference type="ChEBI" id="CHEBI:18420"/>
        <label>2</label>
    </ligand>
</feature>
<keyword evidence="11" id="KW-0963">Cytoplasm</keyword>
<dbReference type="InterPro" id="IPR002288">
    <property type="entry name" value="DNA_gyrase_B_C"/>
</dbReference>
<dbReference type="GO" id="GO:0006265">
    <property type="term" value="P:DNA topological change"/>
    <property type="evidence" value="ECO:0007669"/>
    <property type="project" value="UniProtKB-UniRule"/>
</dbReference>
<dbReference type="Pfam" id="PF00204">
    <property type="entry name" value="DNA_gyraseB"/>
    <property type="match status" value="1"/>
</dbReference>
<dbReference type="GO" id="GO:0003677">
    <property type="term" value="F:DNA binding"/>
    <property type="evidence" value="ECO:0007669"/>
    <property type="project" value="UniProtKB-KW"/>
</dbReference>
<dbReference type="CDD" id="cd16928">
    <property type="entry name" value="HATPase_GyrB-like"/>
    <property type="match status" value="1"/>
</dbReference>
<feature type="binding site" evidence="11">
    <location>
        <position position="500"/>
    </location>
    <ligand>
        <name>Mg(2+)</name>
        <dbReference type="ChEBI" id="CHEBI:18420"/>
        <label>2</label>
    </ligand>
</feature>
<evidence type="ECO:0000259" key="12">
    <source>
        <dbReference type="PROSITE" id="PS50880"/>
    </source>
</evidence>
<comment type="caution">
    <text evidence="13">The sequence shown here is derived from an EMBL/GenBank/DDBJ whole genome shotgun (WGS) entry which is preliminary data.</text>
</comment>
<evidence type="ECO:0000256" key="2">
    <source>
        <dbReference type="ARBA" id="ARBA00010708"/>
    </source>
</evidence>
<dbReference type="GO" id="GO:0005694">
    <property type="term" value="C:chromosome"/>
    <property type="evidence" value="ECO:0007669"/>
    <property type="project" value="InterPro"/>
</dbReference>
<evidence type="ECO:0000256" key="9">
    <source>
        <dbReference type="ARBA" id="ARBA00023235"/>
    </source>
</evidence>
<evidence type="ECO:0000256" key="11">
    <source>
        <dbReference type="HAMAP-Rule" id="MF_01898"/>
    </source>
</evidence>
<feature type="domain" description="Toprim" evidence="12">
    <location>
        <begin position="421"/>
        <end position="535"/>
    </location>
</feature>
<accession>A0A9D2D5U9</accession>
<feature type="site" description="Interaction with DNA" evidence="11">
    <location>
        <position position="452"/>
    </location>
</feature>
<dbReference type="EMBL" id="DXCF01000003">
    <property type="protein sequence ID" value="HIZ08976.1"/>
    <property type="molecule type" value="Genomic_DNA"/>
</dbReference>
<dbReference type="InterPro" id="IPR001241">
    <property type="entry name" value="Topo_IIA"/>
</dbReference>
<dbReference type="PROSITE" id="PS00177">
    <property type="entry name" value="TOPOISOMERASE_II"/>
    <property type="match status" value="1"/>
</dbReference>
<evidence type="ECO:0000256" key="4">
    <source>
        <dbReference type="ARBA" id="ARBA00022741"/>
    </source>
</evidence>
<evidence type="ECO:0000256" key="6">
    <source>
        <dbReference type="ARBA" id="ARBA00022842"/>
    </source>
</evidence>
<dbReference type="GO" id="GO:0006261">
    <property type="term" value="P:DNA-templated DNA replication"/>
    <property type="evidence" value="ECO:0007669"/>
    <property type="project" value="UniProtKB-UniRule"/>
</dbReference>
<comment type="catalytic activity">
    <reaction evidence="1 11">
        <text>ATP-dependent breakage, passage and rejoining of double-stranded DNA.</text>
        <dbReference type="EC" id="5.6.2.2"/>
    </reaction>
</comment>
<dbReference type="InterPro" id="IPR003594">
    <property type="entry name" value="HATPase_dom"/>
</dbReference>
<dbReference type="NCBIfam" id="NF004189">
    <property type="entry name" value="PRK05644.1"/>
    <property type="match status" value="1"/>
</dbReference>
<evidence type="ECO:0000256" key="3">
    <source>
        <dbReference type="ARBA" id="ARBA00022723"/>
    </source>
</evidence>
<keyword evidence="5 11" id="KW-0067">ATP-binding</keyword>
<dbReference type="PRINTS" id="PR00418">
    <property type="entry name" value="TPI2FAMILY"/>
</dbReference>
<dbReference type="AlphaFoldDB" id="A0A9D2D5U9"/>
<dbReference type="CDD" id="cd00822">
    <property type="entry name" value="TopoII_Trans_DNA_gyrase"/>
    <property type="match status" value="1"/>
</dbReference>
<protein>
    <recommendedName>
        <fullName evidence="11">DNA gyrase subunit B</fullName>
        <ecNumber evidence="11">5.6.2.2</ecNumber>
    </recommendedName>
</protein>
<dbReference type="PANTHER" id="PTHR45866:SF1">
    <property type="entry name" value="DNA GYRASE SUBUNIT B, MITOCHONDRIAL"/>
    <property type="match status" value="1"/>
</dbReference>
<dbReference type="Proteomes" id="UP000824025">
    <property type="component" value="Unassembled WGS sequence"/>
</dbReference>
<dbReference type="PRINTS" id="PR01159">
    <property type="entry name" value="DNAGYRASEB"/>
</dbReference>
<sequence length="635" mass="71368">MANKVQGEYGEEQIQVLEGLEPVRKRPGMYIGSTDERGLHHLVQEIVDNSIDEALAGYCNTIRVTINKDGSCSVEDNGRGIPTGIHHKEGISSVELVLTKLHAGGKFGGGGYKISGGLHGVGLSVVNALSEWLEVEVSQNGHVYKQIYNRGVPQRALAIVGDTDKTGTKVTFYPDDEIFETVVFNYDNLKVRLRELAYLNKGLTISIRDEREEKPKFDEFCYEGGILHFVEDLNRNKETLFSAPVYFEEEQGDSAIEVAIQYNDGYNETIFSYANNIHTEEGGTHLDGFKAALTKVINDAGHRLNILKENDKLSGEDVREGITAVVSVKLTEPQFEGQTKTKLGNSSMRSFVQKATVEHLGTYLEENPSQARELILRCITAQKARDAARNARELTRRKGILENTTLPGKLADCSEKRSELCEIYLVEGDSAGGTAKQGRDRRFQAILPLRGKILNVEKARLNHVLENEEIKSMITAFGCGIHDDFDESKLRYDRIICMTDADVDGSHIRILLLTFFFRFMRPLIENGHVYVAQPPLYKATRGKEEKYMYSDAELDAYRAENPGKFDLQRYKGLGEMNSTQLWETTMNPATRTLLRVNMKDAVEADEMFSLLMGEKPELRRQFIEQNAKLVAELDV</sequence>
<dbReference type="Pfam" id="PF01751">
    <property type="entry name" value="Toprim"/>
    <property type="match status" value="1"/>
</dbReference>
<feature type="site" description="Interaction with DNA" evidence="11">
    <location>
        <position position="455"/>
    </location>
</feature>
<dbReference type="InterPro" id="IPR013506">
    <property type="entry name" value="Topo_IIA_bsu_dom2"/>
</dbReference>
<keyword evidence="3 11" id="KW-0479">Metal-binding</keyword>
<dbReference type="InterPro" id="IPR020568">
    <property type="entry name" value="Ribosomal_Su5_D2-typ_SF"/>
</dbReference>
<proteinExistence type="inferred from homology"/>
<dbReference type="FunFam" id="3.30.565.10:FF:000002">
    <property type="entry name" value="DNA gyrase subunit B"/>
    <property type="match status" value="1"/>
</dbReference>
<dbReference type="NCBIfam" id="TIGR01059">
    <property type="entry name" value="gyrB"/>
    <property type="match status" value="1"/>
</dbReference>
<reference evidence="13" key="2">
    <citation type="submission" date="2021-04" db="EMBL/GenBank/DDBJ databases">
        <authorList>
            <person name="Gilroy R."/>
        </authorList>
    </citation>
    <scope>NUCLEOTIDE SEQUENCE</scope>
    <source>
        <strain evidence="13">CHK192-19661</strain>
    </source>
</reference>
<comment type="subunit">
    <text evidence="10">Heterotetramer composed of ParC and ParE.</text>
</comment>
<keyword evidence="9 11" id="KW-0413">Isomerase</keyword>
<name>A0A9D2D5U9_9FIRM</name>
<evidence type="ECO:0000256" key="8">
    <source>
        <dbReference type="ARBA" id="ARBA00023125"/>
    </source>
</evidence>
<evidence type="ECO:0000256" key="7">
    <source>
        <dbReference type="ARBA" id="ARBA00023029"/>
    </source>
</evidence>
<dbReference type="SMART" id="SM00433">
    <property type="entry name" value="TOP2c"/>
    <property type="match status" value="1"/>
</dbReference>
<dbReference type="HAMAP" id="MF_01898">
    <property type="entry name" value="GyrB"/>
    <property type="match status" value="1"/>
</dbReference>
<comment type="cofactor">
    <cofactor evidence="11">
        <name>Mg(2+)</name>
        <dbReference type="ChEBI" id="CHEBI:18420"/>
    </cofactor>
    <cofactor evidence="11">
        <name>Mn(2+)</name>
        <dbReference type="ChEBI" id="CHEBI:29035"/>
    </cofactor>
    <cofactor evidence="11">
        <name>Ca(2+)</name>
        <dbReference type="ChEBI" id="CHEBI:29108"/>
    </cofactor>
    <text evidence="11">Binds two Mg(2+) per subunit. The magnesium ions form salt bridges with both the protein and the DNA. Can also accept other divalent metal cations, such as Mn(2+) or Ca(2+).</text>
</comment>
<dbReference type="EC" id="5.6.2.2" evidence="11"/>
<dbReference type="NCBIfam" id="NF011501">
    <property type="entry name" value="PRK14939.1"/>
    <property type="match status" value="1"/>
</dbReference>
<dbReference type="Pfam" id="PF02518">
    <property type="entry name" value="HATPase_c"/>
    <property type="match status" value="1"/>
</dbReference>
<dbReference type="SUPFAM" id="SSF54211">
    <property type="entry name" value="Ribosomal protein S5 domain 2-like"/>
    <property type="match status" value="1"/>
</dbReference>
<dbReference type="SMART" id="SM00387">
    <property type="entry name" value="HATPase_c"/>
    <property type="match status" value="1"/>
</dbReference>
<dbReference type="SUPFAM" id="SSF55874">
    <property type="entry name" value="ATPase domain of HSP90 chaperone/DNA topoisomerase II/histidine kinase"/>
    <property type="match status" value="1"/>
</dbReference>
<dbReference type="InterPro" id="IPR014721">
    <property type="entry name" value="Ribsml_uS5_D2-typ_fold_subgr"/>
</dbReference>
<evidence type="ECO:0000313" key="14">
    <source>
        <dbReference type="Proteomes" id="UP000824025"/>
    </source>
</evidence>
<dbReference type="CDD" id="cd03366">
    <property type="entry name" value="TOPRIM_TopoIIA_GyrB"/>
    <property type="match status" value="1"/>
</dbReference>
<feature type="binding site" evidence="11">
    <location>
        <position position="500"/>
    </location>
    <ligand>
        <name>Mg(2+)</name>
        <dbReference type="ChEBI" id="CHEBI:18420"/>
        <label>1</label>
        <note>catalytic</note>
    </ligand>
</feature>
<keyword evidence="7 11" id="KW-0799">Topoisomerase</keyword>
<comment type="subunit">
    <text evidence="11">Heterotetramer, composed of two GyrA and two GyrB chains. In the heterotetramer, GyrA contains the active site tyrosine that forms a transient covalent intermediate with DNA, while GyrB binds cofactors and catalyzes ATP hydrolysis.</text>
</comment>
<dbReference type="InterPro" id="IPR011557">
    <property type="entry name" value="GyrB"/>
</dbReference>
<dbReference type="SUPFAM" id="SSF56719">
    <property type="entry name" value="Type II DNA topoisomerase"/>
    <property type="match status" value="1"/>
</dbReference>
<gene>
    <name evidence="11 13" type="primary">gyrB</name>
    <name evidence="13" type="ORF">H9726_00675</name>
</gene>
<dbReference type="InterPro" id="IPR013760">
    <property type="entry name" value="Topo_IIA-like_dom_sf"/>
</dbReference>
<keyword evidence="8" id="KW-0238">DNA-binding</keyword>
<comment type="subcellular location">
    <subcellularLocation>
        <location evidence="11">Cytoplasm</location>
    </subcellularLocation>
</comment>
<dbReference type="Gene3D" id="3.30.230.10">
    <property type="match status" value="1"/>
</dbReference>
<dbReference type="GO" id="GO:0005737">
    <property type="term" value="C:cytoplasm"/>
    <property type="evidence" value="ECO:0007669"/>
    <property type="project" value="UniProtKB-SubCell"/>
</dbReference>
<dbReference type="InterPro" id="IPR018522">
    <property type="entry name" value="TopoIIA_CS"/>
</dbReference>
<dbReference type="FunFam" id="3.30.230.10:FF:000005">
    <property type="entry name" value="DNA gyrase subunit B"/>
    <property type="match status" value="1"/>
</dbReference>
<dbReference type="PANTHER" id="PTHR45866">
    <property type="entry name" value="DNA GYRASE/TOPOISOMERASE SUBUNIT B"/>
    <property type="match status" value="1"/>
</dbReference>
<dbReference type="InterPro" id="IPR013759">
    <property type="entry name" value="Topo_IIA_B_C"/>
</dbReference>
<feature type="binding site" evidence="11">
    <location>
        <position position="427"/>
    </location>
    <ligand>
        <name>Mg(2+)</name>
        <dbReference type="ChEBI" id="CHEBI:18420"/>
        <label>1</label>
        <note>catalytic</note>
    </ligand>
</feature>
<dbReference type="Pfam" id="PF00986">
    <property type="entry name" value="DNA_gyraseB_C"/>
    <property type="match status" value="1"/>
</dbReference>
<reference evidence="13" key="1">
    <citation type="journal article" date="2021" name="PeerJ">
        <title>Extensive microbial diversity within the chicken gut microbiome revealed by metagenomics and culture.</title>
        <authorList>
            <person name="Gilroy R."/>
            <person name="Ravi A."/>
            <person name="Getino M."/>
            <person name="Pursley I."/>
            <person name="Horton D.L."/>
            <person name="Alikhan N.F."/>
            <person name="Baker D."/>
            <person name="Gharbi K."/>
            <person name="Hall N."/>
            <person name="Watson M."/>
            <person name="Adriaenssens E.M."/>
            <person name="Foster-Nyarko E."/>
            <person name="Jarju S."/>
            <person name="Secka A."/>
            <person name="Antonio M."/>
            <person name="Oren A."/>
            <person name="Chaudhuri R.R."/>
            <person name="La Ragione R."/>
            <person name="Hildebrand F."/>
            <person name="Pallen M.J."/>
        </authorList>
    </citation>
    <scope>NUCLEOTIDE SEQUENCE</scope>
    <source>
        <strain evidence="13">CHK192-19661</strain>
    </source>
</reference>
<evidence type="ECO:0000256" key="10">
    <source>
        <dbReference type="ARBA" id="ARBA00063644"/>
    </source>
</evidence>
<dbReference type="InterPro" id="IPR036890">
    <property type="entry name" value="HATPase_C_sf"/>
</dbReference>
<comment type="miscellaneous">
    <text evidence="11">Few gyrases are as efficient as E.coli at forming negative supercoils. Not all organisms have 2 type II topoisomerases; in organisms with a single type II topoisomerase this enzyme also has to decatenate newly replicated chromosomes.</text>
</comment>